<feature type="region of interest" description="Disordered" evidence="7">
    <location>
        <begin position="1"/>
        <end position="26"/>
    </location>
</feature>
<keyword evidence="3 8" id="KW-0812">Transmembrane</keyword>
<evidence type="ECO:0000256" key="6">
    <source>
        <dbReference type="ARBA" id="ARBA00023136"/>
    </source>
</evidence>
<keyword evidence="4" id="KW-0029">Amino-acid transport</keyword>
<sequence length="542" mass="59780">MAADDAISKTPTVETPKCDVEKGSHHEAAKGIRRDLKGRHINMIAIAGMIGTGLFLASGKAIARAGPVGALLGYIFMGAITSGVSFTSGELSAFMPLTGGFVRHATKFIDPAMGAAIGWNFWYSLAITCPAELSAAATVIQFWRDDINPAVWLSIFIVVITIINFCGVRIYGESEVIFACIKIALIIGLIIAGIVVDLGGGPDYDRIGFRYWRDPGAFNEYLVGGTTGRFLAIWSILISAAFSYGNIQVTTLAGAETANPRKIIPQATKKTFYRVLLFYVLSIFVVGLIVRYDDKLLQNSTGTAQQSPFVIAFQRAGIKVLPSIINAVVCTSAFSSGSACIFLASRILYGLSQDGQAPKFFQKCNRFGTPYLAVAASLLLTPLVYLSVGTNSSIVFGWFVNITTVSGLTSWVVIEWTYLRFYWAMQVQGYSRDKLRYQSPFQPYLSWTTMFSLIVIIFFSGFDIFFPGGFTATGFLSNYINIPIFASLYIFFRFFFYKSSIIPLEEINLADEFSKIEEEKAARDENVYSSRSWASKLYHRVF</sequence>
<feature type="transmembrane region" description="Helical" evidence="8">
    <location>
        <begin position="176"/>
        <end position="196"/>
    </location>
</feature>
<keyword evidence="2" id="KW-0813">Transport</keyword>
<feature type="transmembrane region" description="Helical" evidence="8">
    <location>
        <begin position="40"/>
        <end position="57"/>
    </location>
</feature>
<dbReference type="EMBL" id="FJOG01000003">
    <property type="protein sequence ID" value="CZR53227.1"/>
    <property type="molecule type" value="Genomic_DNA"/>
</dbReference>
<gene>
    <name evidence="10" type="ORF">PAC_03105</name>
</gene>
<feature type="transmembrane region" description="Helical" evidence="8">
    <location>
        <begin position="444"/>
        <end position="466"/>
    </location>
</feature>
<feature type="transmembrane region" description="Helical" evidence="8">
    <location>
        <begin position="324"/>
        <end position="349"/>
    </location>
</feature>
<dbReference type="Proteomes" id="UP000184330">
    <property type="component" value="Unassembled WGS sequence"/>
</dbReference>
<dbReference type="PANTHER" id="PTHR43341">
    <property type="entry name" value="AMINO ACID PERMEASE"/>
    <property type="match status" value="1"/>
</dbReference>
<evidence type="ECO:0000313" key="10">
    <source>
        <dbReference type="EMBL" id="CZR53227.1"/>
    </source>
</evidence>
<feature type="domain" description="Amino acid permease/ SLC12A" evidence="9">
    <location>
        <begin position="40"/>
        <end position="495"/>
    </location>
</feature>
<feature type="transmembrane region" description="Helical" evidence="8">
    <location>
        <begin position="150"/>
        <end position="170"/>
    </location>
</feature>
<keyword evidence="6 8" id="KW-0472">Membrane</keyword>
<protein>
    <submittedName>
        <fullName evidence="10">Probable general amino acid permease</fullName>
    </submittedName>
</protein>
<evidence type="ECO:0000256" key="3">
    <source>
        <dbReference type="ARBA" id="ARBA00022692"/>
    </source>
</evidence>
<evidence type="ECO:0000256" key="4">
    <source>
        <dbReference type="ARBA" id="ARBA00022970"/>
    </source>
</evidence>
<feature type="transmembrane region" description="Helical" evidence="8">
    <location>
        <begin position="478"/>
        <end position="496"/>
    </location>
</feature>
<name>A0A1L7WKC8_9HELO</name>
<dbReference type="InterPro" id="IPR004841">
    <property type="entry name" value="AA-permease/SLC12A_dom"/>
</dbReference>
<dbReference type="InterPro" id="IPR050524">
    <property type="entry name" value="APC_YAT"/>
</dbReference>
<keyword evidence="5 8" id="KW-1133">Transmembrane helix</keyword>
<feature type="transmembrane region" description="Helical" evidence="8">
    <location>
        <begin position="121"/>
        <end position="143"/>
    </location>
</feature>
<organism evidence="10 11">
    <name type="scientific">Phialocephala subalpina</name>
    <dbReference type="NCBI Taxonomy" id="576137"/>
    <lineage>
        <taxon>Eukaryota</taxon>
        <taxon>Fungi</taxon>
        <taxon>Dikarya</taxon>
        <taxon>Ascomycota</taxon>
        <taxon>Pezizomycotina</taxon>
        <taxon>Leotiomycetes</taxon>
        <taxon>Helotiales</taxon>
        <taxon>Mollisiaceae</taxon>
        <taxon>Phialocephala</taxon>
        <taxon>Phialocephala fortinii species complex</taxon>
    </lineage>
</organism>
<evidence type="ECO:0000256" key="5">
    <source>
        <dbReference type="ARBA" id="ARBA00022989"/>
    </source>
</evidence>
<feature type="transmembrane region" description="Helical" evidence="8">
    <location>
        <begin position="69"/>
        <end position="88"/>
    </location>
</feature>
<dbReference type="PANTHER" id="PTHR43341:SF39">
    <property type="entry name" value="AMINO ACID TRANSPORTER (EUROFUNG)-RELATED"/>
    <property type="match status" value="1"/>
</dbReference>
<feature type="transmembrane region" description="Helical" evidence="8">
    <location>
        <begin position="394"/>
        <end position="423"/>
    </location>
</feature>
<feature type="transmembrane region" description="Helical" evidence="8">
    <location>
        <begin position="370"/>
        <end position="388"/>
    </location>
</feature>
<dbReference type="PIRSF" id="PIRSF006060">
    <property type="entry name" value="AA_transporter"/>
    <property type="match status" value="1"/>
</dbReference>
<evidence type="ECO:0000256" key="1">
    <source>
        <dbReference type="ARBA" id="ARBA00004141"/>
    </source>
</evidence>
<evidence type="ECO:0000256" key="2">
    <source>
        <dbReference type="ARBA" id="ARBA00022448"/>
    </source>
</evidence>
<accession>A0A1L7WKC8</accession>
<dbReference type="FunFam" id="1.20.1740.10:FF:000006">
    <property type="entry name" value="General amino acid permease"/>
    <property type="match status" value="1"/>
</dbReference>
<evidence type="ECO:0000313" key="11">
    <source>
        <dbReference type="Proteomes" id="UP000184330"/>
    </source>
</evidence>
<proteinExistence type="predicted"/>
<evidence type="ECO:0000256" key="7">
    <source>
        <dbReference type="SAM" id="MobiDB-lite"/>
    </source>
</evidence>
<feature type="compositionally biased region" description="Basic and acidic residues" evidence="7">
    <location>
        <begin position="16"/>
        <end position="26"/>
    </location>
</feature>
<evidence type="ECO:0000259" key="9">
    <source>
        <dbReference type="Pfam" id="PF00324"/>
    </source>
</evidence>
<dbReference type="GO" id="GO:0016020">
    <property type="term" value="C:membrane"/>
    <property type="evidence" value="ECO:0007669"/>
    <property type="project" value="UniProtKB-SubCell"/>
</dbReference>
<dbReference type="Gene3D" id="1.20.1740.10">
    <property type="entry name" value="Amino acid/polyamine transporter I"/>
    <property type="match status" value="1"/>
</dbReference>
<comment type="subcellular location">
    <subcellularLocation>
        <location evidence="1">Membrane</location>
        <topology evidence="1">Multi-pass membrane protein</topology>
    </subcellularLocation>
</comment>
<keyword evidence="11" id="KW-1185">Reference proteome</keyword>
<dbReference type="AlphaFoldDB" id="A0A1L7WKC8"/>
<evidence type="ECO:0000256" key="8">
    <source>
        <dbReference type="SAM" id="Phobius"/>
    </source>
</evidence>
<dbReference type="OrthoDB" id="3900342at2759"/>
<dbReference type="GO" id="GO:0015171">
    <property type="term" value="F:amino acid transmembrane transporter activity"/>
    <property type="evidence" value="ECO:0007669"/>
    <property type="project" value="TreeGrafter"/>
</dbReference>
<feature type="transmembrane region" description="Helical" evidence="8">
    <location>
        <begin position="271"/>
        <end position="290"/>
    </location>
</feature>
<reference evidence="10 11" key="1">
    <citation type="submission" date="2016-03" db="EMBL/GenBank/DDBJ databases">
        <authorList>
            <person name="Ploux O."/>
        </authorList>
    </citation>
    <scope>NUCLEOTIDE SEQUENCE [LARGE SCALE GENOMIC DNA]</scope>
    <source>
        <strain evidence="10 11">UAMH 11012</strain>
    </source>
</reference>
<dbReference type="Pfam" id="PF00324">
    <property type="entry name" value="AA_permease"/>
    <property type="match status" value="1"/>
</dbReference>